<keyword evidence="3" id="KW-0540">Nuclease</keyword>
<evidence type="ECO:0000313" key="8">
    <source>
        <dbReference type="EMBL" id="GHB43820.1"/>
    </source>
</evidence>
<dbReference type="AlphaFoldDB" id="A0A8J3CYV7"/>
<keyword evidence="4" id="KW-0378">Hydrolase</keyword>
<dbReference type="SUPFAM" id="SSF116842">
    <property type="entry name" value="XseB-like"/>
    <property type="match status" value="1"/>
</dbReference>
<dbReference type="GO" id="GO:0009318">
    <property type="term" value="C:exodeoxyribonuclease VII complex"/>
    <property type="evidence" value="ECO:0007669"/>
    <property type="project" value="UniProtKB-UniRule"/>
</dbReference>
<dbReference type="NCBIfam" id="TIGR01280">
    <property type="entry name" value="xseB"/>
    <property type="match status" value="1"/>
</dbReference>
<keyword evidence="5" id="KW-0269">Exonuclease</keyword>
<organism evidence="8 9">
    <name type="scientific">Mongoliitalea lutea</name>
    <dbReference type="NCBI Taxonomy" id="849756"/>
    <lineage>
        <taxon>Bacteria</taxon>
        <taxon>Pseudomonadati</taxon>
        <taxon>Bacteroidota</taxon>
        <taxon>Cytophagia</taxon>
        <taxon>Cytophagales</taxon>
        <taxon>Cyclobacteriaceae</taxon>
        <taxon>Mongoliitalea</taxon>
    </lineage>
</organism>
<evidence type="ECO:0000256" key="2">
    <source>
        <dbReference type="ARBA" id="ARBA00022490"/>
    </source>
</evidence>
<dbReference type="Proteomes" id="UP000642809">
    <property type="component" value="Unassembled WGS sequence"/>
</dbReference>
<dbReference type="GO" id="GO:0008855">
    <property type="term" value="F:exodeoxyribonuclease VII activity"/>
    <property type="evidence" value="ECO:0007669"/>
    <property type="project" value="UniProtKB-UniRule"/>
</dbReference>
<name>A0A8J3CYV7_9BACT</name>
<keyword evidence="2" id="KW-0963">Cytoplasm</keyword>
<accession>A0A8J3CYV7</accession>
<evidence type="ECO:0000256" key="5">
    <source>
        <dbReference type="ARBA" id="ARBA00022839"/>
    </source>
</evidence>
<comment type="similarity">
    <text evidence="1">Belongs to the XseB family.</text>
</comment>
<comment type="caution">
    <text evidence="8">The sequence shown here is derived from an EMBL/GenBank/DDBJ whole genome shotgun (WGS) entry which is preliminary data.</text>
</comment>
<reference evidence="8" key="2">
    <citation type="submission" date="2020-09" db="EMBL/GenBank/DDBJ databases">
        <authorList>
            <person name="Sun Q."/>
            <person name="Kim S."/>
        </authorList>
    </citation>
    <scope>NUCLEOTIDE SEQUENCE</scope>
    <source>
        <strain evidence="8">KCTC 23224</strain>
    </source>
</reference>
<proteinExistence type="inferred from homology"/>
<dbReference type="InterPro" id="IPR037004">
    <property type="entry name" value="Exonuc_VII_ssu_sf"/>
</dbReference>
<keyword evidence="9" id="KW-1185">Reference proteome</keyword>
<protein>
    <recommendedName>
        <fullName evidence="6">Exodeoxyribonuclease VII small subunit</fullName>
        <ecNumber evidence="6">3.1.11.6</ecNumber>
    </recommendedName>
</protein>
<feature type="coiled-coil region" evidence="7">
    <location>
        <begin position="29"/>
        <end position="63"/>
    </location>
</feature>
<dbReference type="InterPro" id="IPR003761">
    <property type="entry name" value="Exonuc_VII_S"/>
</dbReference>
<dbReference type="EMBL" id="BMYF01000016">
    <property type="protein sequence ID" value="GHB43820.1"/>
    <property type="molecule type" value="Genomic_DNA"/>
</dbReference>
<dbReference type="Pfam" id="PF02609">
    <property type="entry name" value="Exonuc_VII_S"/>
    <property type="match status" value="1"/>
</dbReference>
<evidence type="ECO:0000256" key="4">
    <source>
        <dbReference type="ARBA" id="ARBA00022801"/>
    </source>
</evidence>
<evidence type="ECO:0000256" key="7">
    <source>
        <dbReference type="SAM" id="Coils"/>
    </source>
</evidence>
<sequence>MNIQELSYDQAMMRVQEIVETLEKGEKGMDELTALVKEASELMKFCRKKLRMTEEEINQALQEDSEN</sequence>
<dbReference type="EC" id="3.1.11.6" evidence="6"/>
<keyword evidence="7" id="KW-0175">Coiled coil</keyword>
<evidence type="ECO:0000313" key="9">
    <source>
        <dbReference type="Proteomes" id="UP000642809"/>
    </source>
</evidence>
<evidence type="ECO:0000256" key="6">
    <source>
        <dbReference type="NCBIfam" id="TIGR01280"/>
    </source>
</evidence>
<evidence type="ECO:0000256" key="3">
    <source>
        <dbReference type="ARBA" id="ARBA00022722"/>
    </source>
</evidence>
<dbReference type="RefSeq" id="WP_189583336.1">
    <property type="nucleotide sequence ID" value="NZ_BMYF01000016.1"/>
</dbReference>
<dbReference type="Gene3D" id="1.10.287.1040">
    <property type="entry name" value="Exonuclease VII, small subunit"/>
    <property type="match status" value="1"/>
</dbReference>
<reference evidence="8" key="1">
    <citation type="journal article" date="2014" name="Int. J. Syst. Evol. Microbiol.">
        <title>Complete genome sequence of Corynebacterium casei LMG S-19264T (=DSM 44701T), isolated from a smear-ripened cheese.</title>
        <authorList>
            <consortium name="US DOE Joint Genome Institute (JGI-PGF)"/>
            <person name="Walter F."/>
            <person name="Albersmeier A."/>
            <person name="Kalinowski J."/>
            <person name="Ruckert C."/>
        </authorList>
    </citation>
    <scope>NUCLEOTIDE SEQUENCE</scope>
    <source>
        <strain evidence="8">KCTC 23224</strain>
    </source>
</reference>
<gene>
    <name evidence="8" type="ORF">GCM10008106_26000</name>
</gene>
<dbReference type="GO" id="GO:0006308">
    <property type="term" value="P:DNA catabolic process"/>
    <property type="evidence" value="ECO:0007669"/>
    <property type="project" value="UniProtKB-UniRule"/>
</dbReference>
<evidence type="ECO:0000256" key="1">
    <source>
        <dbReference type="ARBA" id="ARBA00009998"/>
    </source>
</evidence>